<dbReference type="EMBL" id="JAACJP010000004">
    <property type="protein sequence ID" value="KAF5384764.1"/>
    <property type="molecule type" value="Genomic_DNA"/>
</dbReference>
<gene>
    <name evidence="1" type="ORF">D9615_001054</name>
</gene>
<sequence>MVSLFGHVVGVRGVRIHPWDCSISLYDVSYSYTSVLSISSPHLHISLHLPTPSNPTFMTATLYDYDYTDTAHRVSLSKLHLTFALFPVVPDTLIAAVLDDFRVRVFTSENTPPWLQTLRGNLIRTVLNGEHIRLDDFNTKFILSTTGIRGSTLTIPNDGDTNTEDLANGHHDLPGSYKSGESCPDVDDEEAVVSLNASEWHIKNFQDRLYSFGSVDAQLRRAWDPQADRGSFVLIAKNSCWVLAPNPPPTEPTVSRSILCTLCAKPLHLLQALLSPLPLALKTIHDPASAITLHVPRLDVTFDRFRLQDAELVRQGAEFVRRRYVLLQEKEEMDVGDFLQDMLMQGILGGKA</sequence>
<dbReference type="OrthoDB" id="2798046at2759"/>
<organism evidence="1 2">
    <name type="scientific">Tricholomella constricta</name>
    <dbReference type="NCBI Taxonomy" id="117010"/>
    <lineage>
        <taxon>Eukaryota</taxon>
        <taxon>Fungi</taxon>
        <taxon>Dikarya</taxon>
        <taxon>Basidiomycota</taxon>
        <taxon>Agaricomycotina</taxon>
        <taxon>Agaricomycetes</taxon>
        <taxon>Agaricomycetidae</taxon>
        <taxon>Agaricales</taxon>
        <taxon>Tricholomatineae</taxon>
        <taxon>Lyophyllaceae</taxon>
        <taxon>Tricholomella</taxon>
    </lineage>
</organism>
<comment type="caution">
    <text evidence="1">The sequence shown here is derived from an EMBL/GenBank/DDBJ whole genome shotgun (WGS) entry which is preliminary data.</text>
</comment>
<keyword evidence="2" id="KW-1185">Reference proteome</keyword>
<accession>A0A8H5HK15</accession>
<protein>
    <submittedName>
        <fullName evidence="1">Uncharacterized protein</fullName>
    </submittedName>
</protein>
<reference evidence="1 2" key="1">
    <citation type="journal article" date="2020" name="ISME J.">
        <title>Uncovering the hidden diversity of litter-decomposition mechanisms in mushroom-forming fungi.</title>
        <authorList>
            <person name="Floudas D."/>
            <person name="Bentzer J."/>
            <person name="Ahren D."/>
            <person name="Johansson T."/>
            <person name="Persson P."/>
            <person name="Tunlid A."/>
        </authorList>
    </citation>
    <scope>NUCLEOTIDE SEQUENCE [LARGE SCALE GENOMIC DNA]</scope>
    <source>
        <strain evidence="1 2">CBS 661.87</strain>
    </source>
</reference>
<dbReference type="AlphaFoldDB" id="A0A8H5HK15"/>
<dbReference type="Proteomes" id="UP000565441">
    <property type="component" value="Unassembled WGS sequence"/>
</dbReference>
<evidence type="ECO:0000313" key="1">
    <source>
        <dbReference type="EMBL" id="KAF5384764.1"/>
    </source>
</evidence>
<evidence type="ECO:0000313" key="2">
    <source>
        <dbReference type="Proteomes" id="UP000565441"/>
    </source>
</evidence>
<proteinExistence type="predicted"/>
<name>A0A8H5HK15_9AGAR</name>